<evidence type="ECO:0000313" key="3">
    <source>
        <dbReference type="EMBL" id="QHS80975.1"/>
    </source>
</evidence>
<dbReference type="GO" id="GO:0016887">
    <property type="term" value="F:ATP hydrolysis activity"/>
    <property type="evidence" value="ECO:0007669"/>
    <property type="project" value="InterPro"/>
</dbReference>
<dbReference type="GO" id="GO:0005524">
    <property type="term" value="F:ATP binding"/>
    <property type="evidence" value="ECO:0007669"/>
    <property type="project" value="InterPro"/>
</dbReference>
<keyword evidence="1" id="KW-0472">Membrane</keyword>
<dbReference type="SUPFAM" id="SSF52540">
    <property type="entry name" value="P-loop containing nucleoside triphosphate hydrolases"/>
    <property type="match status" value="1"/>
</dbReference>
<accession>A0A6C0ANV3</accession>
<evidence type="ECO:0000256" key="1">
    <source>
        <dbReference type="SAM" id="Phobius"/>
    </source>
</evidence>
<name>A0A6C0ANV3_9ZZZZ</name>
<organism evidence="3">
    <name type="scientific">viral metagenome</name>
    <dbReference type="NCBI Taxonomy" id="1070528"/>
    <lineage>
        <taxon>unclassified sequences</taxon>
        <taxon>metagenomes</taxon>
        <taxon>organismal metagenomes</taxon>
    </lineage>
</organism>
<dbReference type="Pfam" id="PF00004">
    <property type="entry name" value="AAA"/>
    <property type="match status" value="1"/>
</dbReference>
<keyword evidence="1" id="KW-1133">Transmembrane helix</keyword>
<protein>
    <recommendedName>
        <fullName evidence="2">ATPase AAA-type core domain-containing protein</fullName>
    </recommendedName>
</protein>
<dbReference type="EMBL" id="MN740728">
    <property type="protein sequence ID" value="QHS80975.1"/>
    <property type="molecule type" value="Genomic_DNA"/>
</dbReference>
<dbReference type="AlphaFoldDB" id="A0A6C0ANV3"/>
<keyword evidence="1" id="KW-0812">Transmembrane</keyword>
<sequence>MSLLAPLLVINFINYIPWTFIFLITQIFGIRLYYIKKTEECNRIQNRIKYSSHTTDGGKSYGYSIGYWYILNICGERDDDISIFIIATEESYKALTEEVKDEMSLFEQGWKPPQHSEETKITVFERTGQFGTVWFKERTRDAKDIPMGQQKSVIDAIIADYMKRRHTVAFIHGKPGTGKSMIGVLIANRFSSSFCNTIKPWQPGDTLGCIVSQVEPTAQKPLIIVFDEIDLVIMKIHEGIDQHKNMPTIVSDKSGWNHMLDSIQRGMYSNVILIMTSNRGPEFINSLDTSYIRKGRVDIIEEMTESLID</sequence>
<reference evidence="3" key="1">
    <citation type="journal article" date="2020" name="Nature">
        <title>Giant virus diversity and host interactions through global metagenomics.</title>
        <authorList>
            <person name="Schulz F."/>
            <person name="Roux S."/>
            <person name="Paez-Espino D."/>
            <person name="Jungbluth S."/>
            <person name="Walsh D.A."/>
            <person name="Denef V.J."/>
            <person name="McMahon K.D."/>
            <person name="Konstantinidis K.T."/>
            <person name="Eloe-Fadrosh E.A."/>
            <person name="Kyrpides N.C."/>
            <person name="Woyke T."/>
        </authorList>
    </citation>
    <scope>NUCLEOTIDE SEQUENCE</scope>
    <source>
        <strain evidence="3">GVMAG-S-1101161-73</strain>
    </source>
</reference>
<evidence type="ECO:0000259" key="2">
    <source>
        <dbReference type="Pfam" id="PF00004"/>
    </source>
</evidence>
<dbReference type="Gene3D" id="3.40.50.300">
    <property type="entry name" value="P-loop containing nucleotide triphosphate hydrolases"/>
    <property type="match status" value="1"/>
</dbReference>
<dbReference type="InterPro" id="IPR027417">
    <property type="entry name" value="P-loop_NTPase"/>
</dbReference>
<feature type="transmembrane region" description="Helical" evidence="1">
    <location>
        <begin position="12"/>
        <end position="34"/>
    </location>
</feature>
<proteinExistence type="predicted"/>
<feature type="domain" description="ATPase AAA-type core" evidence="2">
    <location>
        <begin position="171"/>
        <end position="303"/>
    </location>
</feature>
<dbReference type="InterPro" id="IPR003959">
    <property type="entry name" value="ATPase_AAA_core"/>
</dbReference>